<evidence type="ECO:0000313" key="2">
    <source>
        <dbReference type="EMBL" id="PCG73440.1"/>
    </source>
</evidence>
<accession>A0A2A4JPV7</accession>
<feature type="compositionally biased region" description="Gly residues" evidence="1">
    <location>
        <begin position="1"/>
        <end position="10"/>
    </location>
</feature>
<name>A0A2A4JPV7_HELVI</name>
<gene>
    <name evidence="2" type="ORF">B5V51_14812</name>
</gene>
<comment type="caution">
    <text evidence="2">The sequence shown here is derived from an EMBL/GenBank/DDBJ whole genome shotgun (WGS) entry which is preliminary data.</text>
</comment>
<dbReference type="EMBL" id="NWSH01000942">
    <property type="protein sequence ID" value="PCG73440.1"/>
    <property type="molecule type" value="Genomic_DNA"/>
</dbReference>
<organism evidence="2">
    <name type="scientific">Heliothis virescens</name>
    <name type="common">Tobacco budworm moth</name>
    <dbReference type="NCBI Taxonomy" id="7102"/>
    <lineage>
        <taxon>Eukaryota</taxon>
        <taxon>Metazoa</taxon>
        <taxon>Ecdysozoa</taxon>
        <taxon>Arthropoda</taxon>
        <taxon>Hexapoda</taxon>
        <taxon>Insecta</taxon>
        <taxon>Pterygota</taxon>
        <taxon>Neoptera</taxon>
        <taxon>Endopterygota</taxon>
        <taxon>Lepidoptera</taxon>
        <taxon>Glossata</taxon>
        <taxon>Ditrysia</taxon>
        <taxon>Noctuoidea</taxon>
        <taxon>Noctuidae</taxon>
        <taxon>Heliothinae</taxon>
        <taxon>Heliothis</taxon>
    </lineage>
</organism>
<evidence type="ECO:0000256" key="1">
    <source>
        <dbReference type="SAM" id="MobiDB-lite"/>
    </source>
</evidence>
<sequence length="99" mass="10350">MRGEAGGARGKAGARTSGTNYPPISAAYWLPPSNPTPYHVPVLRMRGEAGGARGKAGARTSGTNYPPISAAYWLPPSNPTPYHVPGSVLTPHSLRTRAL</sequence>
<dbReference type="AlphaFoldDB" id="A0A2A4JPV7"/>
<reference evidence="2" key="1">
    <citation type="submission" date="2017-09" db="EMBL/GenBank/DDBJ databases">
        <title>Contemporary evolution of a Lepidopteran species, Heliothis virescens, in response to modern agricultural practices.</title>
        <authorList>
            <person name="Fritz M.L."/>
            <person name="Deyonke A.M."/>
            <person name="Papanicolaou A."/>
            <person name="Micinski S."/>
            <person name="Westbrook J."/>
            <person name="Gould F."/>
        </authorList>
    </citation>
    <scope>NUCLEOTIDE SEQUENCE [LARGE SCALE GENOMIC DNA]</scope>
    <source>
        <strain evidence="2">HvINT-</strain>
        <tissue evidence="2">Whole body</tissue>
    </source>
</reference>
<feature type="region of interest" description="Disordered" evidence="1">
    <location>
        <begin position="1"/>
        <end position="21"/>
    </location>
</feature>
<protein>
    <submittedName>
        <fullName evidence="2">Uncharacterized protein</fullName>
    </submittedName>
</protein>
<proteinExistence type="predicted"/>